<comment type="caution">
    <text evidence="1">The sequence shown here is derived from an EMBL/GenBank/DDBJ whole genome shotgun (WGS) entry which is preliminary data.</text>
</comment>
<sequence length="264" mass="29081">MTIEAISATSPYVIRRSFTLQSWRDVVFLHWRVDPGAVRPLLPRGTEPEIQDGSAWVGVIGLRMTGLRLGTLPYPSFLELNVRLYSVDEDGRRGVVFRAMEATDPVFAAASRSALRLPYTWSDMRFTRGGEGEVGYSTRRRVPAPSGVGVRLKVRPAETVEPTALETALTARWALHQRWYGETLRMPVNHLPWPLRRAELTHWQDAGLAAACGLPPLDGPPESVLYAAATTVRFGNGSRVASPAGAPCRCRSLVADGIRRYSSG</sequence>
<name>A0A939PEY4_9ACTN</name>
<dbReference type="EMBL" id="JAGEOJ010000012">
    <property type="protein sequence ID" value="MBO2451048.1"/>
    <property type="molecule type" value="Genomic_DNA"/>
</dbReference>
<dbReference type="RefSeq" id="WP_208258955.1">
    <property type="nucleotide sequence ID" value="NZ_JAGEOJ010000012.1"/>
</dbReference>
<dbReference type="InterPro" id="IPR018644">
    <property type="entry name" value="DUF2071"/>
</dbReference>
<dbReference type="Pfam" id="PF09844">
    <property type="entry name" value="DUF2071"/>
    <property type="match status" value="1"/>
</dbReference>
<dbReference type="PANTHER" id="PTHR39186:SF1">
    <property type="entry name" value="DUF2071 DOMAIN-CONTAINING PROTEIN"/>
    <property type="match status" value="1"/>
</dbReference>
<proteinExistence type="predicted"/>
<evidence type="ECO:0000313" key="2">
    <source>
        <dbReference type="Proteomes" id="UP000669179"/>
    </source>
</evidence>
<accession>A0A939PEY4</accession>
<keyword evidence="2" id="KW-1185">Reference proteome</keyword>
<protein>
    <submittedName>
        <fullName evidence="1">DUF2071 domain-containing protein</fullName>
    </submittedName>
</protein>
<evidence type="ECO:0000313" key="1">
    <source>
        <dbReference type="EMBL" id="MBO2451048.1"/>
    </source>
</evidence>
<dbReference type="SUPFAM" id="SSF160104">
    <property type="entry name" value="Acetoacetate decarboxylase-like"/>
    <property type="match status" value="1"/>
</dbReference>
<gene>
    <name evidence="1" type="ORF">J4573_28390</name>
</gene>
<dbReference type="AlphaFoldDB" id="A0A939PEY4"/>
<dbReference type="Proteomes" id="UP000669179">
    <property type="component" value="Unassembled WGS sequence"/>
</dbReference>
<reference evidence="1" key="1">
    <citation type="submission" date="2021-03" db="EMBL/GenBank/DDBJ databases">
        <authorList>
            <person name="Kanchanasin P."/>
            <person name="Saeng-In P."/>
            <person name="Phongsopitanun W."/>
            <person name="Yuki M."/>
            <person name="Kudo T."/>
            <person name="Ohkuma M."/>
            <person name="Tanasupawat S."/>
        </authorList>
    </citation>
    <scope>NUCLEOTIDE SEQUENCE</scope>
    <source>
        <strain evidence="1">GKU 128</strain>
    </source>
</reference>
<dbReference type="Gene3D" id="2.40.400.10">
    <property type="entry name" value="Acetoacetate decarboxylase-like"/>
    <property type="match status" value="1"/>
</dbReference>
<organism evidence="1 2">
    <name type="scientific">Actinomadura barringtoniae</name>
    <dbReference type="NCBI Taxonomy" id="1427535"/>
    <lineage>
        <taxon>Bacteria</taxon>
        <taxon>Bacillati</taxon>
        <taxon>Actinomycetota</taxon>
        <taxon>Actinomycetes</taxon>
        <taxon>Streptosporangiales</taxon>
        <taxon>Thermomonosporaceae</taxon>
        <taxon>Actinomadura</taxon>
    </lineage>
</organism>
<dbReference type="InterPro" id="IPR023375">
    <property type="entry name" value="ADC_dom_sf"/>
</dbReference>
<dbReference type="PANTHER" id="PTHR39186">
    <property type="entry name" value="DUF2071 FAMILY PROTEIN"/>
    <property type="match status" value="1"/>
</dbReference>